<evidence type="ECO:0008006" key="3">
    <source>
        <dbReference type="Google" id="ProtNLM"/>
    </source>
</evidence>
<proteinExistence type="predicted"/>
<protein>
    <recommendedName>
        <fullName evidence="3">Transposase DDE domain-containing protein</fullName>
    </recommendedName>
</protein>
<dbReference type="Proteomes" id="UP001162030">
    <property type="component" value="Chromosome"/>
</dbReference>
<name>A0ABM9I1L2_9GAMM</name>
<organism evidence="1 2">
    <name type="scientific">Methylocaldum szegediense</name>
    <dbReference type="NCBI Taxonomy" id="73780"/>
    <lineage>
        <taxon>Bacteria</taxon>
        <taxon>Pseudomonadati</taxon>
        <taxon>Pseudomonadota</taxon>
        <taxon>Gammaproteobacteria</taxon>
        <taxon>Methylococcales</taxon>
        <taxon>Methylococcaceae</taxon>
        <taxon>Methylocaldum</taxon>
    </lineage>
</organism>
<gene>
    <name evidence="1" type="ORF">MSZNOR_2112</name>
</gene>
<keyword evidence="2" id="KW-1185">Reference proteome</keyword>
<reference evidence="1 2" key="1">
    <citation type="submission" date="2023-03" db="EMBL/GenBank/DDBJ databases">
        <authorList>
            <person name="Pearce D."/>
        </authorList>
    </citation>
    <scope>NUCLEOTIDE SEQUENCE [LARGE SCALE GENOMIC DNA]</scope>
    <source>
        <strain evidence="1">Msz</strain>
    </source>
</reference>
<dbReference type="EMBL" id="OX458333">
    <property type="protein sequence ID" value="CAI8829247.1"/>
    <property type="molecule type" value="Genomic_DNA"/>
</dbReference>
<accession>A0ABM9I1L2</accession>
<evidence type="ECO:0000313" key="2">
    <source>
        <dbReference type="Proteomes" id="UP001162030"/>
    </source>
</evidence>
<evidence type="ECO:0000313" key="1">
    <source>
        <dbReference type="EMBL" id="CAI8829247.1"/>
    </source>
</evidence>
<sequence>MDSTYLQGNSEEGFRLARSEPFGLAQDSPVEGHERNPLVQSFAGRHRASGLRVTANIERKRIVNRHMKQPTSFFCRLDHTNSRNLDHSYCYTEIKLPTERRLI</sequence>